<evidence type="ECO:0000256" key="1">
    <source>
        <dbReference type="SAM" id="SignalP"/>
    </source>
</evidence>
<protein>
    <recommendedName>
        <fullName evidence="4">DUF4382 domain-containing protein</fullName>
    </recommendedName>
</protein>
<dbReference type="Proteomes" id="UP000244225">
    <property type="component" value="Unassembled WGS sequence"/>
</dbReference>
<dbReference type="PROSITE" id="PS51257">
    <property type="entry name" value="PROKAR_LIPOPROTEIN"/>
    <property type="match status" value="1"/>
</dbReference>
<dbReference type="EMBL" id="QBKI01000003">
    <property type="protein sequence ID" value="PTX20287.1"/>
    <property type="molecule type" value="Genomic_DNA"/>
</dbReference>
<dbReference type="RefSeq" id="WP_108211291.1">
    <property type="nucleotide sequence ID" value="NZ_QBKI01000003.1"/>
</dbReference>
<evidence type="ECO:0008006" key="4">
    <source>
        <dbReference type="Google" id="ProtNLM"/>
    </source>
</evidence>
<accession>A0A2T5YLX2</accession>
<proteinExistence type="predicted"/>
<sequence length="307" mass="32574">MKKYFRSSVLISAMFASAFLLGGCEKDMEQDGFATSAIQDAKVGNTKSAQTAQSVMINIDAQDVIVVEGGEWRYNAAVAKTYFTSKNGDVSGAVNANAVKCIFFYGGTLSTQGNAVPVGNGVVEAGTAWDFVPSSAEGSGPREVSINFDLASQAVVINSNKGTKYNFALSADRVVDLTVKVVNEATSEEIVFPIAAEDYAIATGEENPYLYMLPYITNAGKAGNTLDILKEGMTMSHVLQLNTPGFGSKNPEAEAAVLRLIEPLKLNLENGSYRVTISGIVRGIEAATDANFAVDRVFEITGAPNCK</sequence>
<feature type="signal peptide" evidence="1">
    <location>
        <begin position="1"/>
        <end position="22"/>
    </location>
</feature>
<reference evidence="2 3" key="1">
    <citation type="submission" date="2018-04" db="EMBL/GenBank/DDBJ databases">
        <title>Genomic Encyclopedia of Archaeal and Bacterial Type Strains, Phase II (KMG-II): from individual species to whole genera.</title>
        <authorList>
            <person name="Goeker M."/>
        </authorList>
    </citation>
    <scope>NUCLEOTIDE SEQUENCE [LARGE SCALE GENOMIC DNA]</scope>
    <source>
        <strain evidence="2 3">DSM 100162</strain>
    </source>
</reference>
<gene>
    <name evidence="2" type="ORF">C8N40_103364</name>
</gene>
<keyword evidence="1" id="KW-0732">Signal</keyword>
<keyword evidence="3" id="KW-1185">Reference proteome</keyword>
<organism evidence="2 3">
    <name type="scientific">Pontibacter mucosus</name>
    <dbReference type="NCBI Taxonomy" id="1649266"/>
    <lineage>
        <taxon>Bacteria</taxon>
        <taxon>Pseudomonadati</taxon>
        <taxon>Bacteroidota</taxon>
        <taxon>Cytophagia</taxon>
        <taxon>Cytophagales</taxon>
        <taxon>Hymenobacteraceae</taxon>
        <taxon>Pontibacter</taxon>
    </lineage>
</organism>
<dbReference type="AlphaFoldDB" id="A0A2T5YLX2"/>
<feature type="chain" id="PRO_5015637698" description="DUF4382 domain-containing protein" evidence="1">
    <location>
        <begin position="23"/>
        <end position="307"/>
    </location>
</feature>
<comment type="caution">
    <text evidence="2">The sequence shown here is derived from an EMBL/GenBank/DDBJ whole genome shotgun (WGS) entry which is preliminary data.</text>
</comment>
<evidence type="ECO:0000313" key="3">
    <source>
        <dbReference type="Proteomes" id="UP000244225"/>
    </source>
</evidence>
<dbReference type="OrthoDB" id="847742at2"/>
<evidence type="ECO:0000313" key="2">
    <source>
        <dbReference type="EMBL" id="PTX20287.1"/>
    </source>
</evidence>
<name>A0A2T5YLX2_9BACT</name>